<dbReference type="CDD" id="cd02947">
    <property type="entry name" value="TRX_family"/>
    <property type="match status" value="1"/>
</dbReference>
<dbReference type="PROSITE" id="PS50005">
    <property type="entry name" value="TPR"/>
    <property type="match status" value="1"/>
</dbReference>
<keyword evidence="3" id="KW-0413">Isomerase</keyword>
<gene>
    <name evidence="3" type="ORF">BXY75_3070</name>
</gene>
<dbReference type="InterPro" id="IPR036249">
    <property type="entry name" value="Thioredoxin-like_sf"/>
</dbReference>
<evidence type="ECO:0000313" key="3">
    <source>
        <dbReference type="EMBL" id="RMA57183.1"/>
    </source>
</evidence>
<dbReference type="SUPFAM" id="SSF52833">
    <property type="entry name" value="Thioredoxin-like"/>
    <property type="match status" value="1"/>
</dbReference>
<dbReference type="SUPFAM" id="SSF48452">
    <property type="entry name" value="TPR-like"/>
    <property type="match status" value="1"/>
</dbReference>
<dbReference type="PROSITE" id="PS51352">
    <property type="entry name" value="THIOREDOXIN_2"/>
    <property type="match status" value="1"/>
</dbReference>
<dbReference type="EMBL" id="REFC01000015">
    <property type="protein sequence ID" value="RMA57183.1"/>
    <property type="molecule type" value="Genomic_DNA"/>
</dbReference>
<keyword evidence="4" id="KW-1185">Reference proteome</keyword>
<dbReference type="OrthoDB" id="6398367at2"/>
<dbReference type="GO" id="GO:0006950">
    <property type="term" value="P:response to stress"/>
    <property type="evidence" value="ECO:0007669"/>
    <property type="project" value="UniProtKB-ARBA"/>
</dbReference>
<evidence type="ECO:0000256" key="1">
    <source>
        <dbReference type="PROSITE-ProRule" id="PRU00339"/>
    </source>
</evidence>
<dbReference type="SMART" id="SM00028">
    <property type="entry name" value="TPR"/>
    <property type="match status" value="1"/>
</dbReference>
<dbReference type="Proteomes" id="UP000271339">
    <property type="component" value="Unassembled WGS sequence"/>
</dbReference>
<dbReference type="InterPro" id="IPR019734">
    <property type="entry name" value="TPR_rpt"/>
</dbReference>
<keyword evidence="1" id="KW-0802">TPR repeat</keyword>
<organism evidence="3 4">
    <name type="scientific">Ulvibacter antarcticus</name>
    <dbReference type="NCBI Taxonomy" id="442714"/>
    <lineage>
        <taxon>Bacteria</taxon>
        <taxon>Pseudomonadati</taxon>
        <taxon>Bacteroidota</taxon>
        <taxon>Flavobacteriia</taxon>
        <taxon>Flavobacteriales</taxon>
        <taxon>Flavobacteriaceae</taxon>
        <taxon>Ulvibacter</taxon>
    </lineage>
</organism>
<accession>A0A3L9Y907</accession>
<feature type="repeat" description="TPR" evidence="1">
    <location>
        <begin position="249"/>
        <end position="282"/>
    </location>
</feature>
<evidence type="ECO:0000313" key="4">
    <source>
        <dbReference type="Proteomes" id="UP000271339"/>
    </source>
</evidence>
<feature type="domain" description="Thioredoxin" evidence="2">
    <location>
        <begin position="43"/>
        <end position="175"/>
    </location>
</feature>
<dbReference type="InterPro" id="IPR013766">
    <property type="entry name" value="Thioredoxin_domain"/>
</dbReference>
<dbReference type="AlphaFoldDB" id="A0A3L9Y907"/>
<reference evidence="3 4" key="1">
    <citation type="submission" date="2018-10" db="EMBL/GenBank/DDBJ databases">
        <title>Genomic Encyclopedia of Archaeal and Bacterial Type Strains, Phase II (KMG-II): from individual species to whole genera.</title>
        <authorList>
            <person name="Goeker M."/>
        </authorList>
    </citation>
    <scope>NUCLEOTIDE SEQUENCE [LARGE SCALE GENOMIC DNA]</scope>
    <source>
        <strain evidence="3 4">DSM 23424</strain>
    </source>
</reference>
<name>A0A3L9Y907_9FLAO</name>
<dbReference type="Gene3D" id="3.40.30.10">
    <property type="entry name" value="Glutaredoxin"/>
    <property type="match status" value="1"/>
</dbReference>
<dbReference type="PROSITE" id="PS50293">
    <property type="entry name" value="TPR_REGION"/>
    <property type="match status" value="1"/>
</dbReference>
<sequence length="296" mass="34123">MKNLILLIFTLSATILSYGQTFNHEIQLEGKPSLLLGKVNKDILSEQNYKDWFLTNAENYNPNQEKIAQIETLLSDYTITAFFGTWCGDSKEELPRFYKILEEADFSLDRLTVVAVASERDFYKQSPGGEEEGLNIHRVPTFIFYKDGKEVNRIVEHPVNSLETDILHILQQQSYTPNYHAVTIVNTAIEDMGLKKFQKKSKKLLPKLKKVAKNMYELNTYSSVLYFSDKKEEAIAVARLNTILFPKEATTYENLGHKLYGINRLDEALKHYETALNLDPTKEKIKDRIDLIKSRA</sequence>
<dbReference type="InterPro" id="IPR011990">
    <property type="entry name" value="TPR-like_helical_dom_sf"/>
</dbReference>
<dbReference type="Gene3D" id="1.25.40.10">
    <property type="entry name" value="Tetratricopeptide repeat domain"/>
    <property type="match status" value="1"/>
</dbReference>
<protein>
    <submittedName>
        <fullName evidence="3">Thiol-disulfide isomerase/thioredoxin</fullName>
    </submittedName>
</protein>
<dbReference type="RefSeq" id="WP_121908601.1">
    <property type="nucleotide sequence ID" value="NZ_REFC01000015.1"/>
</dbReference>
<dbReference type="GO" id="GO:0016853">
    <property type="term" value="F:isomerase activity"/>
    <property type="evidence" value="ECO:0007669"/>
    <property type="project" value="UniProtKB-KW"/>
</dbReference>
<proteinExistence type="predicted"/>
<evidence type="ECO:0000259" key="2">
    <source>
        <dbReference type="PROSITE" id="PS51352"/>
    </source>
</evidence>
<comment type="caution">
    <text evidence="3">The sequence shown here is derived from an EMBL/GenBank/DDBJ whole genome shotgun (WGS) entry which is preliminary data.</text>
</comment>